<dbReference type="CDD" id="cd01948">
    <property type="entry name" value="EAL"/>
    <property type="match status" value="1"/>
</dbReference>
<dbReference type="Gene3D" id="3.30.450.20">
    <property type="entry name" value="PAS domain"/>
    <property type="match status" value="2"/>
</dbReference>
<protein>
    <recommendedName>
        <fullName evidence="12">Histidine kinase</fullName>
    </recommendedName>
</protein>
<feature type="domain" description="EAL" evidence="8">
    <location>
        <begin position="578"/>
        <end position="832"/>
    </location>
</feature>
<evidence type="ECO:0000313" key="11">
    <source>
        <dbReference type="Proteomes" id="UP000245362"/>
    </source>
</evidence>
<dbReference type="PANTHER" id="PTHR44757:SF2">
    <property type="entry name" value="BIOFILM ARCHITECTURE MAINTENANCE PROTEIN MBAA"/>
    <property type="match status" value="1"/>
</dbReference>
<dbReference type="PROSITE" id="PS50887">
    <property type="entry name" value="GGDEF"/>
    <property type="match status" value="1"/>
</dbReference>
<dbReference type="AlphaFoldDB" id="A0A2U3BB71"/>
<dbReference type="Proteomes" id="UP000245362">
    <property type="component" value="Unassembled WGS sequence"/>
</dbReference>
<feature type="transmembrane region" description="Helical" evidence="7">
    <location>
        <begin position="355"/>
        <end position="378"/>
    </location>
</feature>
<dbReference type="EMBL" id="QFWT01000003">
    <property type="protein sequence ID" value="PWI33964.1"/>
    <property type="molecule type" value="Genomic_DNA"/>
</dbReference>
<evidence type="ECO:0000256" key="7">
    <source>
        <dbReference type="SAM" id="Phobius"/>
    </source>
</evidence>
<evidence type="ECO:0000259" key="9">
    <source>
        <dbReference type="PROSITE" id="PS50887"/>
    </source>
</evidence>
<evidence type="ECO:0000256" key="3">
    <source>
        <dbReference type="ARBA" id="ARBA00022692"/>
    </source>
</evidence>
<dbReference type="InterPro" id="IPR000160">
    <property type="entry name" value="GGDEF_dom"/>
</dbReference>
<keyword evidence="3 7" id="KW-0812">Transmembrane</keyword>
<comment type="subcellular location">
    <subcellularLocation>
        <location evidence="1">Cell membrane</location>
        <topology evidence="1">Multi-pass membrane protein</topology>
    </subcellularLocation>
</comment>
<dbReference type="Pfam" id="PF00990">
    <property type="entry name" value="GGDEF"/>
    <property type="match status" value="1"/>
</dbReference>
<keyword evidence="6" id="KW-0175">Coiled coil</keyword>
<evidence type="ECO:0000313" key="10">
    <source>
        <dbReference type="EMBL" id="PWI33964.1"/>
    </source>
</evidence>
<keyword evidence="2" id="KW-1003">Cell membrane</keyword>
<comment type="caution">
    <text evidence="10">The sequence shown here is derived from an EMBL/GenBank/DDBJ whole genome shotgun (WGS) entry which is preliminary data.</text>
</comment>
<proteinExistence type="predicted"/>
<dbReference type="InterPro" id="IPR035919">
    <property type="entry name" value="EAL_sf"/>
</dbReference>
<dbReference type="PANTHER" id="PTHR44757">
    <property type="entry name" value="DIGUANYLATE CYCLASE DGCP"/>
    <property type="match status" value="1"/>
</dbReference>
<dbReference type="NCBIfam" id="TIGR00254">
    <property type="entry name" value="GGDEF"/>
    <property type="match status" value="1"/>
</dbReference>
<evidence type="ECO:0000256" key="2">
    <source>
        <dbReference type="ARBA" id="ARBA00022475"/>
    </source>
</evidence>
<dbReference type="InterPro" id="IPR001633">
    <property type="entry name" value="EAL_dom"/>
</dbReference>
<reference evidence="10 11" key="1">
    <citation type="submission" date="2018-05" db="EMBL/GenBank/DDBJ databases">
        <title>Vibrio limimaris sp. nov., isolated from marine sediment.</title>
        <authorList>
            <person name="Li C.-M."/>
        </authorList>
    </citation>
    <scope>NUCLEOTIDE SEQUENCE [LARGE SCALE GENOMIC DNA]</scope>
    <source>
        <strain evidence="10 11">E4404</strain>
    </source>
</reference>
<dbReference type="SMART" id="SM00052">
    <property type="entry name" value="EAL"/>
    <property type="match status" value="1"/>
</dbReference>
<dbReference type="Gene3D" id="3.20.20.450">
    <property type="entry name" value="EAL domain"/>
    <property type="match status" value="1"/>
</dbReference>
<dbReference type="GO" id="GO:0005886">
    <property type="term" value="C:plasma membrane"/>
    <property type="evidence" value="ECO:0007669"/>
    <property type="project" value="UniProtKB-SubCell"/>
</dbReference>
<dbReference type="Gene3D" id="3.30.70.270">
    <property type="match status" value="1"/>
</dbReference>
<dbReference type="InterPro" id="IPR052155">
    <property type="entry name" value="Biofilm_reg_signaling"/>
</dbReference>
<dbReference type="OrthoDB" id="1316910at2"/>
<dbReference type="CDD" id="cd01949">
    <property type="entry name" value="GGDEF"/>
    <property type="match status" value="1"/>
</dbReference>
<dbReference type="Pfam" id="PF08269">
    <property type="entry name" value="dCache_2"/>
    <property type="match status" value="1"/>
</dbReference>
<dbReference type="SMART" id="SM01049">
    <property type="entry name" value="Cache_2"/>
    <property type="match status" value="2"/>
</dbReference>
<evidence type="ECO:0000256" key="5">
    <source>
        <dbReference type="ARBA" id="ARBA00023136"/>
    </source>
</evidence>
<dbReference type="PROSITE" id="PS50883">
    <property type="entry name" value="EAL"/>
    <property type="match status" value="1"/>
</dbReference>
<dbReference type="SUPFAM" id="SSF141868">
    <property type="entry name" value="EAL domain-like"/>
    <property type="match status" value="1"/>
</dbReference>
<organism evidence="10 11">
    <name type="scientific">Vibrio albus</name>
    <dbReference type="NCBI Taxonomy" id="2200953"/>
    <lineage>
        <taxon>Bacteria</taxon>
        <taxon>Pseudomonadati</taxon>
        <taxon>Pseudomonadota</taxon>
        <taxon>Gammaproteobacteria</taxon>
        <taxon>Vibrionales</taxon>
        <taxon>Vibrionaceae</taxon>
        <taxon>Vibrio</taxon>
    </lineage>
</organism>
<evidence type="ECO:0000256" key="6">
    <source>
        <dbReference type="SAM" id="Coils"/>
    </source>
</evidence>
<dbReference type="InterPro" id="IPR043128">
    <property type="entry name" value="Rev_trsase/Diguanyl_cyclase"/>
</dbReference>
<dbReference type="InterPro" id="IPR004010">
    <property type="entry name" value="Double_Cache_2"/>
</dbReference>
<sequence>MEKVDDKKLLRVIQFAPIIIIFVATLVIVGVMIRENRIAAQQSLDSLKNEYIEQQKEQIQNQVDHIVQKLEYEKARTEVELKRQIKARVYEAHAVAEGIYQHNPNLPKDELTNLIASALRNVRFNNGHGYFFMYQMDGKSMLLPPLSHMENSNRWDNQDNRGAYFVRELASVVADKGEGYHRWWFYKPQDINTEYEKIGFVKYFEPLNSFIGTGEYVVDFEEDSKAEILRWLSEIRYGASGYVFVVDKNGVILAHQDKYAIGEDRYNFRDVNGNYFIRDILNAAKEGGKGGGFVHYSSVFHPTSVTSTEKISYVRWFDDWDWAIGTGVYLSETDSLLKRKEALLMTQDEKELMNVLILSACVLIVIGGGALVLSRYVAEKFRNFQEKINRNFYELLSTKNQMQHMALYDSLTDLPNRIQFNQVVRRAIKDADVTGLSVAVILVDLDNFKKINDLYGHSAGDKLLGVVSRKLEVLLDKSEAISRFGGDEFIFCFPNLIRDSDVQEKIHRIQKVFDEPMIIDGRKVKTSCSIGVASYPRDAMTAEELISNTDIALYRAKNRQKGSVLFFDSTIAQQVEYEFVLEEQLRGALSRNEISVLYQPQMNSQTAKIVSVEALCRWNNNCLGAISPVEFIAVAEELDLIHDIGVFVFRQACTDILSFSPNGPDAVKLSVNISPVQLKLPHFSDEIREIIRDVGIDICRITLEITENVLVEDLEAVSPILQELKDFGFGISLDDFGTGFSSLSYLNNLPINEIKIDRSFIDKILLSEQSRSLVKAIIAISESCDMHVVAEGVETEKQFNWLVEHHCDYVQGYYFDKPLSVHVLKERYGEPA</sequence>
<feature type="coiled-coil region" evidence="6">
    <location>
        <begin position="37"/>
        <end position="87"/>
    </location>
</feature>
<gene>
    <name evidence="10" type="ORF">DI392_07125</name>
</gene>
<dbReference type="Pfam" id="PF00563">
    <property type="entry name" value="EAL"/>
    <property type="match status" value="1"/>
</dbReference>
<dbReference type="InterPro" id="IPR029787">
    <property type="entry name" value="Nucleotide_cyclase"/>
</dbReference>
<keyword evidence="4 7" id="KW-1133">Transmembrane helix</keyword>
<evidence type="ECO:0008006" key="12">
    <source>
        <dbReference type="Google" id="ProtNLM"/>
    </source>
</evidence>
<dbReference type="InterPro" id="IPR033480">
    <property type="entry name" value="sCache_2"/>
</dbReference>
<dbReference type="SUPFAM" id="SSF55073">
    <property type="entry name" value="Nucleotide cyclase"/>
    <property type="match status" value="1"/>
</dbReference>
<evidence type="ECO:0000256" key="4">
    <source>
        <dbReference type="ARBA" id="ARBA00022989"/>
    </source>
</evidence>
<evidence type="ECO:0000259" key="8">
    <source>
        <dbReference type="PROSITE" id="PS50883"/>
    </source>
</evidence>
<evidence type="ECO:0000256" key="1">
    <source>
        <dbReference type="ARBA" id="ARBA00004651"/>
    </source>
</evidence>
<accession>A0A2U3BB71</accession>
<name>A0A2U3BB71_9VIBR</name>
<dbReference type="SMART" id="SM00267">
    <property type="entry name" value="GGDEF"/>
    <property type="match status" value="1"/>
</dbReference>
<keyword evidence="11" id="KW-1185">Reference proteome</keyword>
<feature type="domain" description="GGDEF" evidence="9">
    <location>
        <begin position="436"/>
        <end position="569"/>
    </location>
</feature>
<keyword evidence="5 7" id="KW-0472">Membrane</keyword>
<dbReference type="RefSeq" id="WP_109319216.1">
    <property type="nucleotide sequence ID" value="NZ_QFWT01000003.1"/>
</dbReference>
<feature type="transmembrane region" description="Helical" evidence="7">
    <location>
        <begin position="12"/>
        <end position="33"/>
    </location>
</feature>
<dbReference type="CDD" id="cd18774">
    <property type="entry name" value="PDC2_HK_sensor"/>
    <property type="match status" value="1"/>
</dbReference>